<keyword evidence="3" id="KW-0067">ATP-binding</keyword>
<feature type="domain" description="PIPK" evidence="5">
    <location>
        <begin position="146"/>
        <end position="514"/>
    </location>
</feature>
<reference evidence="7" key="1">
    <citation type="submission" date="2011-12" db="EMBL/GenBank/DDBJ databases">
        <title>The Draft Genome of Lepisosteus oculatus.</title>
        <authorList>
            <consortium name="The Broad Institute Genome Assembly &amp; Analysis Group"/>
            <consortium name="Computational R&amp;D Group"/>
            <consortium name="and Sequencing Platform"/>
            <person name="Di Palma F."/>
            <person name="Alfoldi J."/>
            <person name="Johnson J."/>
            <person name="Berlin A."/>
            <person name="Gnerre S."/>
            <person name="Jaffe D."/>
            <person name="MacCallum I."/>
            <person name="Young S."/>
            <person name="Walker B.J."/>
            <person name="Lander E.S."/>
            <person name="Lindblad-Toh K."/>
        </authorList>
    </citation>
    <scope>NUCLEOTIDE SEQUENCE [LARGE SCALE GENOMIC DNA]</scope>
</reference>
<dbReference type="EMBL" id="AHAT01011092">
    <property type="status" value="NOT_ANNOTATED_CDS"/>
    <property type="molecule type" value="Genomic_DNA"/>
</dbReference>
<dbReference type="GeneTree" id="ENSGT00940000159258"/>
<reference evidence="6" key="2">
    <citation type="submission" date="2025-08" db="UniProtKB">
        <authorList>
            <consortium name="Ensembl"/>
        </authorList>
    </citation>
    <scope>IDENTIFICATION</scope>
</reference>
<evidence type="ECO:0000256" key="3">
    <source>
        <dbReference type="PROSITE-ProRule" id="PRU00781"/>
    </source>
</evidence>
<dbReference type="EMBL" id="AHAT01011097">
    <property type="status" value="NOT_ANNOTATED_CDS"/>
    <property type="molecule type" value="Genomic_DNA"/>
</dbReference>
<comment type="subcellular location">
    <subcellularLocation>
        <location evidence="1">Cytoplasm</location>
    </subcellularLocation>
</comment>
<dbReference type="InterPro" id="IPR002498">
    <property type="entry name" value="PInositol-4-P-4/5-kinase_core"/>
</dbReference>
<name>W5MAL5_LEPOC</name>
<feature type="region of interest" description="Disordered" evidence="4">
    <location>
        <begin position="63"/>
        <end position="85"/>
    </location>
</feature>
<keyword evidence="7" id="KW-1185">Reference proteome</keyword>
<keyword evidence="2" id="KW-0963">Cytoplasm</keyword>
<dbReference type="InterPro" id="IPR027484">
    <property type="entry name" value="PInositol-4-P-5-kinase_N"/>
</dbReference>
<dbReference type="EMBL" id="AHAT01011094">
    <property type="status" value="NOT_ANNOTATED_CDS"/>
    <property type="molecule type" value="Genomic_DNA"/>
</dbReference>
<evidence type="ECO:0000259" key="5">
    <source>
        <dbReference type="PROSITE" id="PS51455"/>
    </source>
</evidence>
<keyword evidence="3" id="KW-0418">Kinase</keyword>
<dbReference type="Gene3D" id="3.30.800.10">
    <property type="entry name" value="Phosphatidylinositol Phosphate Kinase II Beta"/>
    <property type="match status" value="1"/>
</dbReference>
<dbReference type="EMBL" id="AHAT01011095">
    <property type="status" value="NOT_ANNOTATED_CDS"/>
    <property type="molecule type" value="Genomic_DNA"/>
</dbReference>
<dbReference type="GO" id="GO:0046488">
    <property type="term" value="P:phosphatidylinositol metabolic process"/>
    <property type="evidence" value="ECO:0007669"/>
    <property type="project" value="UniProtKB-UniRule"/>
</dbReference>
<organism evidence="6 7">
    <name type="scientific">Lepisosteus oculatus</name>
    <name type="common">Spotted gar</name>
    <dbReference type="NCBI Taxonomy" id="7918"/>
    <lineage>
        <taxon>Eukaryota</taxon>
        <taxon>Metazoa</taxon>
        <taxon>Chordata</taxon>
        <taxon>Craniata</taxon>
        <taxon>Vertebrata</taxon>
        <taxon>Euteleostomi</taxon>
        <taxon>Actinopterygii</taxon>
        <taxon>Neopterygii</taxon>
        <taxon>Holostei</taxon>
        <taxon>Semionotiformes</taxon>
        <taxon>Lepisosteidae</taxon>
        <taxon>Lepisosteus</taxon>
    </lineage>
</organism>
<dbReference type="OMA" id="DIYFFPD"/>
<dbReference type="PANTHER" id="PTHR23086">
    <property type="entry name" value="PHOSPHATIDYLINOSITOL-4-PHOSPHATE 5-KINASE"/>
    <property type="match status" value="1"/>
</dbReference>
<accession>W5MAL5</accession>
<evidence type="ECO:0000256" key="2">
    <source>
        <dbReference type="ARBA" id="ARBA00022490"/>
    </source>
</evidence>
<feature type="region of interest" description="Disordered" evidence="4">
    <location>
        <begin position="567"/>
        <end position="586"/>
    </location>
</feature>
<dbReference type="PROSITE" id="PS51455">
    <property type="entry name" value="PIPK"/>
    <property type="match status" value="1"/>
</dbReference>
<dbReference type="InterPro" id="IPR027483">
    <property type="entry name" value="PInositol-4-P-4/5-kinase_C_sf"/>
</dbReference>
<dbReference type="Pfam" id="PF01504">
    <property type="entry name" value="PIP5K"/>
    <property type="match status" value="1"/>
</dbReference>
<dbReference type="CDD" id="cd17308">
    <property type="entry name" value="PIPKc_PIP5K1C"/>
    <property type="match status" value="1"/>
</dbReference>
<feature type="region of interest" description="Disordered" evidence="4">
    <location>
        <begin position="113"/>
        <end position="139"/>
    </location>
</feature>
<dbReference type="PANTHER" id="PTHR23086:SF26">
    <property type="entry name" value="PHOSPHATIDYLINOSITOL 4-PHOSPHATE 5-KINASE TYPE-1 GAMMA"/>
    <property type="match status" value="1"/>
</dbReference>
<dbReference type="InterPro" id="IPR023610">
    <property type="entry name" value="PInositol-4/5-P-5/4-kinase"/>
</dbReference>
<evidence type="ECO:0000313" key="6">
    <source>
        <dbReference type="Ensembl" id="ENSLOCP00000005424.1"/>
    </source>
</evidence>
<dbReference type="GO" id="GO:0005524">
    <property type="term" value="F:ATP binding"/>
    <property type="evidence" value="ECO:0007669"/>
    <property type="project" value="UniProtKB-UniRule"/>
</dbReference>
<dbReference type="EMBL" id="AHAT01011098">
    <property type="status" value="NOT_ANNOTATED_CDS"/>
    <property type="molecule type" value="Genomic_DNA"/>
</dbReference>
<dbReference type="GO" id="GO:0052742">
    <property type="term" value="F:phosphatidylinositol kinase activity"/>
    <property type="evidence" value="ECO:0007669"/>
    <property type="project" value="InterPro"/>
</dbReference>
<proteinExistence type="predicted"/>
<evidence type="ECO:0000256" key="4">
    <source>
        <dbReference type="SAM" id="MobiDB-lite"/>
    </source>
</evidence>
<dbReference type="Proteomes" id="UP000018468">
    <property type="component" value="Linkage group LG19"/>
</dbReference>
<dbReference type="AlphaFoldDB" id="W5MAL5"/>
<keyword evidence="3" id="KW-0808">Transferase</keyword>
<dbReference type="FunFam" id="3.30.800.10:FF:000001">
    <property type="entry name" value="phosphatidylinositol 4-phosphate 5-kinase type-1 gamma"/>
    <property type="match status" value="1"/>
</dbReference>
<dbReference type="Bgee" id="ENSLOCG00000004517">
    <property type="expression patterns" value="Expressed in camera-type eye and 13 other cell types or tissues"/>
</dbReference>
<dbReference type="SMART" id="SM00330">
    <property type="entry name" value="PIPKc"/>
    <property type="match status" value="1"/>
</dbReference>
<evidence type="ECO:0000313" key="7">
    <source>
        <dbReference type="Proteomes" id="UP000018468"/>
    </source>
</evidence>
<evidence type="ECO:0000256" key="1">
    <source>
        <dbReference type="ARBA" id="ARBA00004496"/>
    </source>
</evidence>
<reference evidence="6" key="3">
    <citation type="submission" date="2025-09" db="UniProtKB">
        <authorList>
            <consortium name="Ensembl"/>
        </authorList>
    </citation>
    <scope>IDENTIFICATION</scope>
</reference>
<dbReference type="EMBL" id="AHAT01011096">
    <property type="status" value="NOT_ANNOTATED_CDS"/>
    <property type="molecule type" value="Genomic_DNA"/>
</dbReference>
<dbReference type="Gene3D" id="3.30.810.10">
    <property type="entry name" value="2-Layer Sandwich"/>
    <property type="match status" value="1"/>
</dbReference>
<protein>
    <submittedName>
        <fullName evidence="6">Phosphatidylinositol-4-phosphate 5-kinase type 1 gamma</fullName>
    </submittedName>
</protein>
<dbReference type="EMBL" id="AHAT01011093">
    <property type="status" value="NOT_ANNOTATED_CDS"/>
    <property type="molecule type" value="Genomic_DNA"/>
</dbReference>
<dbReference type="HOGENOM" id="CLU_004312_5_1_1"/>
<dbReference type="GO" id="GO:0005737">
    <property type="term" value="C:cytoplasm"/>
    <property type="evidence" value="ECO:0007669"/>
    <property type="project" value="UniProtKB-SubCell"/>
</dbReference>
<dbReference type="SUPFAM" id="SSF56104">
    <property type="entry name" value="SAICAR synthase-like"/>
    <property type="match status" value="1"/>
</dbReference>
<sequence length="605" mass="66562">MAFRVYRIYPGFARRAKRQTKQLGEKKRDFRKAASTAIVSVGGGATLLCSAVSGSRKDAGAEGATSLAEAGEGKPISGAVAPEETETETVIGVSCGMDAGDTEADLKKAFITEMPSSSGQPGSGPGKKIGHRGVDASGETTYKKTTSSALKGAIQLGIGYTVGNLSSKPERDVLMQDFYVVESIFFPSEGSNLTPAHHFPDFRFKTYAPVAFRYFRELFGIRPDDYLYSLCNEPLIELSNPGASGSLFYVTRDDEFIIKTVMHKEAEFLQKLLPGYYMNLNQNPRTLLPKFYGLYCVQSGGKNIRMVVMNNVLPRVVRMHLKYDLKGSTYKRRASKKEREKSSPTFKDLDFMQDLQDGLMLDIDTYNALVKTLQRDCLVLESFKIMDYSLLLGVHNLDQAERERQTEGPGGSSDEKRPVAQKALYSTAMESIQGGAACGESIDTDDMMGGIPAVNGKGERLLLYIGIIDILQSYRLIKKLEHTWKALVHDGDTVSVHRPSFYADRFFKFMSTTVFRKNSSLKSSPSKKIRGPLTVPKYTGPGAAFSASQLPSERDENIYDLRGARSFPTLDDEGRPDHLPCTPPSFEEATTASIATTLSSTSLSI</sequence>
<dbReference type="Ensembl" id="ENSLOCT00000005432.1">
    <property type="protein sequence ID" value="ENSLOCP00000005424.1"/>
    <property type="gene ID" value="ENSLOCG00000004517.1"/>
</dbReference>
<keyword evidence="3" id="KW-0547">Nucleotide-binding</keyword>